<reference evidence="2" key="2">
    <citation type="journal article" date="2018" name="Mol. Plant Microbe Interact.">
        <title>Genome sequence resources for the wheat stripe rust pathogen (Puccinia striiformis f. sp. tritici) and the barley stripe rust pathogen (Puccinia striiformis f. sp. hordei).</title>
        <authorList>
            <person name="Xia C."/>
            <person name="Wang M."/>
            <person name="Yin C."/>
            <person name="Cornejo O.E."/>
            <person name="Hulbert S.H."/>
            <person name="Chen X."/>
        </authorList>
    </citation>
    <scope>NUCLEOTIDE SEQUENCE [LARGE SCALE GENOMIC DNA]</scope>
    <source>
        <strain evidence="2">93-210</strain>
    </source>
</reference>
<name>A0ACC0DPZ6_9BASI</name>
<protein>
    <submittedName>
        <fullName evidence="1">Uncharacterized protein</fullName>
    </submittedName>
</protein>
<reference evidence="2" key="1">
    <citation type="journal article" date="2018" name="BMC Genomics">
        <title>Genomic insights into host adaptation between the wheat stripe rust pathogen (Puccinia striiformis f. sp. tritici) and the barley stripe rust pathogen (Puccinia striiformis f. sp. hordei).</title>
        <authorList>
            <person name="Xia C."/>
            <person name="Wang M."/>
            <person name="Yin C."/>
            <person name="Cornejo O.E."/>
            <person name="Hulbert S.H."/>
            <person name="Chen X."/>
        </authorList>
    </citation>
    <scope>NUCLEOTIDE SEQUENCE [LARGE SCALE GENOMIC DNA]</scope>
    <source>
        <strain evidence="2">93-210</strain>
    </source>
</reference>
<evidence type="ECO:0000313" key="2">
    <source>
        <dbReference type="Proteomes" id="UP001060170"/>
    </source>
</evidence>
<accession>A0ACC0DPZ6</accession>
<dbReference type="EMBL" id="CM045882">
    <property type="protein sequence ID" value="KAI7935634.1"/>
    <property type="molecule type" value="Genomic_DNA"/>
</dbReference>
<evidence type="ECO:0000313" key="1">
    <source>
        <dbReference type="EMBL" id="KAI7935634.1"/>
    </source>
</evidence>
<reference evidence="1 2" key="3">
    <citation type="journal article" date="2022" name="Microbiol. Spectr.">
        <title>Folding features and dynamics of 3D genome architecture in plant fungal pathogens.</title>
        <authorList>
            <person name="Xia C."/>
        </authorList>
    </citation>
    <scope>NUCLEOTIDE SEQUENCE [LARGE SCALE GENOMIC DNA]</scope>
    <source>
        <strain evidence="1 2">93-210</strain>
    </source>
</reference>
<comment type="caution">
    <text evidence="1">The sequence shown here is derived from an EMBL/GenBank/DDBJ whole genome shotgun (WGS) entry which is preliminary data.</text>
</comment>
<keyword evidence="2" id="KW-1185">Reference proteome</keyword>
<sequence>MSPRIGQNDPPPHQGGPNPPVNHRLPPLVNLAEDGAVAAVIGAITSQIREIDLLAADGSNCATWCDFLEE</sequence>
<proteinExistence type="predicted"/>
<dbReference type="Proteomes" id="UP001060170">
    <property type="component" value="Chromosome 18"/>
</dbReference>
<organism evidence="1 2">
    <name type="scientific">Puccinia striiformis f. sp. tritici</name>
    <dbReference type="NCBI Taxonomy" id="168172"/>
    <lineage>
        <taxon>Eukaryota</taxon>
        <taxon>Fungi</taxon>
        <taxon>Dikarya</taxon>
        <taxon>Basidiomycota</taxon>
        <taxon>Pucciniomycotina</taxon>
        <taxon>Pucciniomycetes</taxon>
        <taxon>Pucciniales</taxon>
        <taxon>Pucciniaceae</taxon>
        <taxon>Puccinia</taxon>
    </lineage>
</organism>
<gene>
    <name evidence="1" type="ORF">MJO28_016505</name>
</gene>